<sequence length="193" mass="20311">MSTQRDWLGWAALVAALIGTASAEYSLARAAGFGIWVAFAVPAALDVYALRAFKAQRDVPAVVAALILVNSLAHLVSSGHLVVSAPLVIAVSAIAPLVLWRVHALAKPLSAPLAAPVTQEPERATRPAESRTEQPASVPVAAKSDPLLPDARAFADQMRSNAGKSPSLRELQAHLRIGQARAQRIRRALALTA</sequence>
<evidence type="ECO:0000313" key="3">
    <source>
        <dbReference type="EMBL" id="GAA4016010.1"/>
    </source>
</evidence>
<proteinExistence type="predicted"/>
<feature type="transmembrane region" description="Helical" evidence="2">
    <location>
        <begin position="82"/>
        <end position="100"/>
    </location>
</feature>
<evidence type="ECO:0000256" key="1">
    <source>
        <dbReference type="SAM" id="MobiDB-lite"/>
    </source>
</evidence>
<feature type="compositionally biased region" description="Basic and acidic residues" evidence="1">
    <location>
        <begin position="120"/>
        <end position="132"/>
    </location>
</feature>
<dbReference type="PROSITE" id="PS51318">
    <property type="entry name" value="TAT"/>
    <property type="match status" value="1"/>
</dbReference>
<dbReference type="InterPro" id="IPR006311">
    <property type="entry name" value="TAT_signal"/>
</dbReference>
<keyword evidence="2" id="KW-1133">Transmembrane helix</keyword>
<evidence type="ECO:0000313" key="4">
    <source>
        <dbReference type="Proteomes" id="UP001500456"/>
    </source>
</evidence>
<dbReference type="Proteomes" id="UP001500456">
    <property type="component" value="Unassembled WGS sequence"/>
</dbReference>
<feature type="transmembrane region" description="Helical" evidence="2">
    <location>
        <begin position="33"/>
        <end position="50"/>
    </location>
</feature>
<gene>
    <name evidence="3" type="ORF">GCM10022232_68910</name>
</gene>
<name>A0ABP7ST77_9ACTN</name>
<evidence type="ECO:0008006" key="5">
    <source>
        <dbReference type="Google" id="ProtNLM"/>
    </source>
</evidence>
<organism evidence="3 4">
    <name type="scientific">Streptomyces plumbiresistens</name>
    <dbReference type="NCBI Taxonomy" id="511811"/>
    <lineage>
        <taxon>Bacteria</taxon>
        <taxon>Bacillati</taxon>
        <taxon>Actinomycetota</taxon>
        <taxon>Actinomycetes</taxon>
        <taxon>Kitasatosporales</taxon>
        <taxon>Streptomycetaceae</taxon>
        <taxon>Streptomyces</taxon>
    </lineage>
</organism>
<dbReference type="EMBL" id="BAAAZX010000024">
    <property type="protein sequence ID" value="GAA4016010.1"/>
    <property type="molecule type" value="Genomic_DNA"/>
</dbReference>
<evidence type="ECO:0000256" key="2">
    <source>
        <dbReference type="SAM" id="Phobius"/>
    </source>
</evidence>
<accession>A0ABP7ST77</accession>
<protein>
    <recommendedName>
        <fullName evidence="5">DUF2637 domain-containing protein</fullName>
    </recommendedName>
</protein>
<dbReference type="RefSeq" id="WP_345568765.1">
    <property type="nucleotide sequence ID" value="NZ_BAAAZX010000024.1"/>
</dbReference>
<feature type="transmembrane region" description="Helical" evidence="2">
    <location>
        <begin position="59"/>
        <end position="76"/>
    </location>
</feature>
<comment type="caution">
    <text evidence="3">The sequence shown here is derived from an EMBL/GenBank/DDBJ whole genome shotgun (WGS) entry which is preliminary data.</text>
</comment>
<keyword evidence="2" id="KW-0472">Membrane</keyword>
<reference evidence="4" key="1">
    <citation type="journal article" date="2019" name="Int. J. Syst. Evol. Microbiol.">
        <title>The Global Catalogue of Microorganisms (GCM) 10K type strain sequencing project: providing services to taxonomists for standard genome sequencing and annotation.</title>
        <authorList>
            <consortium name="The Broad Institute Genomics Platform"/>
            <consortium name="The Broad Institute Genome Sequencing Center for Infectious Disease"/>
            <person name="Wu L."/>
            <person name="Ma J."/>
        </authorList>
    </citation>
    <scope>NUCLEOTIDE SEQUENCE [LARGE SCALE GENOMIC DNA]</scope>
    <source>
        <strain evidence="4">JCM 16924</strain>
    </source>
</reference>
<feature type="region of interest" description="Disordered" evidence="1">
    <location>
        <begin position="116"/>
        <end position="142"/>
    </location>
</feature>
<keyword evidence="2" id="KW-0812">Transmembrane</keyword>
<keyword evidence="4" id="KW-1185">Reference proteome</keyword>